<dbReference type="Pfam" id="PF08786">
    <property type="entry name" value="DcrB"/>
    <property type="match status" value="1"/>
</dbReference>
<reference evidence="1 2" key="1">
    <citation type="submission" date="2023-07" db="EMBL/GenBank/DDBJ databases">
        <title>Sorghum-associated microbial communities from plants grown in Nebraska, USA.</title>
        <authorList>
            <person name="Schachtman D."/>
        </authorList>
    </citation>
    <scope>NUCLEOTIDE SEQUENCE [LARGE SCALE GENOMIC DNA]</scope>
    <source>
        <strain evidence="1 2">CC49</strain>
    </source>
</reference>
<dbReference type="SUPFAM" id="SSF55724">
    <property type="entry name" value="Mog1p/PsbP-like"/>
    <property type="match status" value="1"/>
</dbReference>
<dbReference type="EMBL" id="JAUSSJ010000009">
    <property type="protein sequence ID" value="MDQ0021768.1"/>
    <property type="molecule type" value="Genomic_DNA"/>
</dbReference>
<accession>A0ABT9THD0</accession>
<dbReference type="RefSeq" id="WP_307618626.1">
    <property type="nucleotide sequence ID" value="NZ_JAUSSJ010000009.1"/>
</dbReference>
<protein>
    <recommendedName>
        <fullName evidence="3">DUF1795 domain-containing protein</fullName>
    </recommendedName>
</protein>
<dbReference type="InterPro" id="IPR016123">
    <property type="entry name" value="Mog1/PsbP_a/b/a-sand"/>
</dbReference>
<gene>
    <name evidence="1" type="ORF">J2X94_003954</name>
</gene>
<dbReference type="Gene3D" id="3.40.1000.10">
    <property type="entry name" value="Mog1/PsbP, alpha/beta/alpha sandwich"/>
    <property type="match status" value="1"/>
</dbReference>
<dbReference type="Proteomes" id="UP001244623">
    <property type="component" value="Unassembled WGS sequence"/>
</dbReference>
<name>A0ABT9THD0_9GAMM</name>
<keyword evidence="2" id="KW-1185">Reference proteome</keyword>
<proteinExistence type="predicted"/>
<organism evidence="1 2">
    <name type="scientific">[Curtobacterium] plantarum</name>
    <dbReference type="NCBI Taxonomy" id="221276"/>
    <lineage>
        <taxon>Bacteria</taxon>
        <taxon>Pseudomonadati</taxon>
        <taxon>Pseudomonadota</taxon>
        <taxon>Gammaproteobacteria</taxon>
        <taxon>Enterobacterales</taxon>
        <taxon>Erwiniaceae</taxon>
        <taxon>Pantoea</taxon>
    </lineage>
</organism>
<dbReference type="InterPro" id="IPR014894">
    <property type="entry name" value="DcrB/EagT6"/>
</dbReference>
<evidence type="ECO:0008006" key="3">
    <source>
        <dbReference type="Google" id="ProtNLM"/>
    </source>
</evidence>
<sequence>MDKNICRFSEGMITLPEGYCERTLNTLADPRSAMPPVTISRDKLANHNNPEEYISSQLAILQRQMKDWQQQANQPVVLGDNLSTGIMITYDFLRPDNIRLYQKQAIFTLNLEDVLIFSLSKAAPLTDEEIQLFNIILKSFQSWP</sequence>
<comment type="caution">
    <text evidence="1">The sequence shown here is derived from an EMBL/GenBank/DDBJ whole genome shotgun (WGS) entry which is preliminary data.</text>
</comment>
<evidence type="ECO:0000313" key="2">
    <source>
        <dbReference type="Proteomes" id="UP001244623"/>
    </source>
</evidence>
<evidence type="ECO:0000313" key="1">
    <source>
        <dbReference type="EMBL" id="MDQ0021768.1"/>
    </source>
</evidence>